<feature type="transmembrane region" description="Helical" evidence="12">
    <location>
        <begin position="272"/>
        <end position="288"/>
    </location>
</feature>
<evidence type="ECO:0000256" key="8">
    <source>
        <dbReference type="ARBA" id="ARBA00022777"/>
    </source>
</evidence>
<evidence type="ECO:0000259" key="13">
    <source>
        <dbReference type="Pfam" id="PF00485"/>
    </source>
</evidence>
<dbReference type="PROSITE" id="PS00567">
    <property type="entry name" value="PHOSPHORIBULOKINASE"/>
    <property type="match status" value="1"/>
</dbReference>
<feature type="transmembrane region" description="Helical" evidence="12">
    <location>
        <begin position="162"/>
        <end position="189"/>
    </location>
</feature>
<dbReference type="GO" id="GO:0016301">
    <property type="term" value="F:kinase activity"/>
    <property type="evidence" value="ECO:0007669"/>
    <property type="project" value="UniProtKB-KW"/>
</dbReference>
<comment type="pathway">
    <text evidence="1">Carbohydrate biosynthesis; Calvin cycle.</text>
</comment>
<organism evidence="14 15">
    <name type="scientific">Leptotrichia hongkongensis</name>
    <dbReference type="NCBI Taxonomy" id="554406"/>
    <lineage>
        <taxon>Bacteria</taxon>
        <taxon>Fusobacteriati</taxon>
        <taxon>Fusobacteriota</taxon>
        <taxon>Fusobacteriia</taxon>
        <taxon>Fusobacteriales</taxon>
        <taxon>Leptotrichiaceae</taxon>
        <taxon>Leptotrichia</taxon>
    </lineage>
</organism>
<evidence type="ECO:0000256" key="10">
    <source>
        <dbReference type="ARBA" id="ARBA00047663"/>
    </source>
</evidence>
<evidence type="ECO:0000256" key="1">
    <source>
        <dbReference type="ARBA" id="ARBA00005215"/>
    </source>
</evidence>
<feature type="transmembrane region" description="Helical" evidence="12">
    <location>
        <begin position="318"/>
        <end position="338"/>
    </location>
</feature>
<evidence type="ECO:0000313" key="14">
    <source>
        <dbReference type="EMBL" id="MFA3799341.1"/>
    </source>
</evidence>
<protein>
    <recommendedName>
        <fullName evidence="3 11">Phosphoribulokinase</fullName>
        <ecNumber evidence="3 11">2.7.1.19</ecNumber>
    </recommendedName>
</protein>
<dbReference type="InterPro" id="IPR006083">
    <property type="entry name" value="PRK/URK"/>
</dbReference>
<evidence type="ECO:0000313" key="15">
    <source>
        <dbReference type="Proteomes" id="UP001571581"/>
    </source>
</evidence>
<evidence type="ECO:0000256" key="12">
    <source>
        <dbReference type="SAM" id="Phobius"/>
    </source>
</evidence>
<evidence type="ECO:0000256" key="7">
    <source>
        <dbReference type="ARBA" id="ARBA00022741"/>
    </source>
</evidence>
<evidence type="ECO:0000256" key="3">
    <source>
        <dbReference type="ARBA" id="ARBA00012042"/>
    </source>
</evidence>
<keyword evidence="15" id="KW-1185">Reference proteome</keyword>
<keyword evidence="12" id="KW-0472">Membrane</keyword>
<dbReference type="InterPro" id="IPR006082">
    <property type="entry name" value="PRK"/>
</dbReference>
<dbReference type="PRINTS" id="PR00478">
    <property type="entry name" value="PHRIBLKINASE"/>
</dbReference>
<evidence type="ECO:0000256" key="11">
    <source>
        <dbReference type="RuleBase" id="RU004082"/>
    </source>
</evidence>
<keyword evidence="4" id="KW-0602">Photosynthesis</keyword>
<keyword evidence="12" id="KW-1133">Transmembrane helix</keyword>
<feature type="transmembrane region" description="Helical" evidence="12">
    <location>
        <begin position="140"/>
        <end position="156"/>
    </location>
</feature>
<feature type="transmembrane region" description="Helical" evidence="12">
    <location>
        <begin position="7"/>
        <end position="25"/>
    </location>
</feature>
<comment type="similarity">
    <text evidence="2 11">Belongs to the phosphoribulokinase family.</text>
</comment>
<gene>
    <name evidence="14" type="ORF">ACEG17_03980</name>
</gene>
<keyword evidence="8 14" id="KW-0418">Kinase</keyword>
<name>A0ABV4S7S7_9FUSO</name>
<dbReference type="PANTHER" id="PTHR10285">
    <property type="entry name" value="URIDINE KINASE"/>
    <property type="match status" value="1"/>
</dbReference>
<comment type="caution">
    <text evidence="14">The sequence shown here is derived from an EMBL/GenBank/DDBJ whole genome shotgun (WGS) entry which is preliminary data.</text>
</comment>
<evidence type="ECO:0000256" key="6">
    <source>
        <dbReference type="ARBA" id="ARBA00022679"/>
    </source>
</evidence>
<evidence type="ECO:0000256" key="9">
    <source>
        <dbReference type="ARBA" id="ARBA00022840"/>
    </source>
</evidence>
<accession>A0ABV4S7S7</accession>
<dbReference type="EMBL" id="JBGORW010000004">
    <property type="protein sequence ID" value="MFA3799341.1"/>
    <property type="molecule type" value="Genomic_DNA"/>
</dbReference>
<sequence>MKKIKKFEIFIIVVLILKIIAMGLFSSDYQNNLFMKFIYGFINESTNGRFVNPYSIFKNETTLFPYPPVMFFIELAGGIMSIGIKNIFIKNILFKIPILIFDLLGLYFFIKMFPNRKKYIGVLYFASPIIFYASYMHSQLDIIPTVFLLGSLYFLINRRNNTIFSIMLALALSSKLHILAIIPLLYLYIYKKDGFIEATKSIGVSFLLTVLIILPFFDTENNFMKMVIMNKEQKGVTSIFLQYQNNRIYLSILAIMCVYLKAFSLKKINKNLLYSFCGVLFSIFLILVLPMPGWYIWIVPFITIFFVNISMDKYVNIYIYLFLNILYGIYFIFAHRTMHTDLYFLNYNLNFLKINNTLIINIIFTMLTAVLTYVSYMMYQLGIAESLFYRRKNKSFSIGISGDSGAGKSTLIEMIKNIFGEKNILFLEGDGDHKWERGNEMWKQITALNPKANYIHKQADDLNNLRRSQNVFRVEYDHDTGKFTESSKVKSKPYIVLCGLHALYLPKMRKNLDLKIYMDVDEKLRRYWKIQRDTYHRGYSKEKVLESIEQRMPDAIKYIYPQKKYADILIKYFDKTLTDYTVKNHNVKLDLEITLNADINLDNFIFELRQLDIVVNHDYKDDLTKQVVIFSSENLNDKIINFSNIAERIIPNLDEILNKDLSYVNNLNGIIEMIILISISYKMREEGIN</sequence>
<dbReference type="Pfam" id="PF00485">
    <property type="entry name" value="PRK"/>
    <property type="match status" value="1"/>
</dbReference>
<evidence type="ECO:0000256" key="5">
    <source>
        <dbReference type="ARBA" id="ARBA00022567"/>
    </source>
</evidence>
<dbReference type="EC" id="2.7.1.19" evidence="3 11"/>
<evidence type="ECO:0000256" key="2">
    <source>
        <dbReference type="ARBA" id="ARBA00009719"/>
    </source>
</evidence>
<feature type="domain" description="Phosphoribulokinase/uridine kinase" evidence="13">
    <location>
        <begin position="398"/>
        <end position="576"/>
    </location>
</feature>
<dbReference type="SUPFAM" id="SSF52540">
    <property type="entry name" value="P-loop containing nucleoside triphosphate hydrolases"/>
    <property type="match status" value="1"/>
</dbReference>
<feature type="transmembrane region" description="Helical" evidence="12">
    <location>
        <begin position="63"/>
        <end position="84"/>
    </location>
</feature>
<keyword evidence="9" id="KW-0067">ATP-binding</keyword>
<evidence type="ECO:0000256" key="4">
    <source>
        <dbReference type="ARBA" id="ARBA00022531"/>
    </source>
</evidence>
<feature type="transmembrane region" description="Helical" evidence="12">
    <location>
        <begin position="96"/>
        <end position="113"/>
    </location>
</feature>
<keyword evidence="6" id="KW-0808">Transferase</keyword>
<keyword evidence="7" id="KW-0547">Nucleotide-binding</keyword>
<keyword evidence="12" id="KW-0812">Transmembrane</keyword>
<dbReference type="RefSeq" id="WP_372582647.1">
    <property type="nucleotide sequence ID" value="NZ_JBGORW010000004.1"/>
</dbReference>
<feature type="transmembrane region" description="Helical" evidence="12">
    <location>
        <begin position="358"/>
        <end position="382"/>
    </location>
</feature>
<keyword evidence="5" id="KW-0113">Calvin cycle</keyword>
<proteinExistence type="inferred from homology"/>
<dbReference type="Gene3D" id="3.40.50.300">
    <property type="entry name" value="P-loop containing nucleotide triphosphate hydrolases"/>
    <property type="match status" value="1"/>
</dbReference>
<reference evidence="14 15" key="1">
    <citation type="submission" date="2024-07" db="EMBL/GenBank/DDBJ databases">
        <authorList>
            <person name="Li X.-J."/>
            <person name="Wang X."/>
        </authorList>
    </citation>
    <scope>NUCLEOTIDE SEQUENCE [LARGE SCALE GENOMIC DNA]</scope>
    <source>
        <strain evidence="14 15">DSM 23441</strain>
    </source>
</reference>
<dbReference type="Proteomes" id="UP001571581">
    <property type="component" value="Unassembled WGS sequence"/>
</dbReference>
<comment type="catalytic activity">
    <reaction evidence="10 11">
        <text>D-ribulose 5-phosphate + ATP = D-ribulose 1,5-bisphosphate + ADP + H(+)</text>
        <dbReference type="Rhea" id="RHEA:19365"/>
        <dbReference type="ChEBI" id="CHEBI:15378"/>
        <dbReference type="ChEBI" id="CHEBI:30616"/>
        <dbReference type="ChEBI" id="CHEBI:57870"/>
        <dbReference type="ChEBI" id="CHEBI:58121"/>
        <dbReference type="ChEBI" id="CHEBI:456216"/>
        <dbReference type="EC" id="2.7.1.19"/>
    </reaction>
</comment>
<feature type="transmembrane region" description="Helical" evidence="12">
    <location>
        <begin position="201"/>
        <end position="217"/>
    </location>
</feature>
<dbReference type="InterPro" id="IPR027417">
    <property type="entry name" value="P-loop_NTPase"/>
</dbReference>